<name>A0A9E7TJT5_9EURY</name>
<proteinExistence type="predicted"/>
<reference evidence="1" key="1">
    <citation type="submission" date="2022-04" db="EMBL/GenBank/DDBJ databases">
        <title>Complete genome of Methanoplanus endosymbiosus DSM 3599.</title>
        <authorList>
            <person name="Chen S.-C."/>
            <person name="You Y.-T."/>
            <person name="Zhou Y.-Z."/>
            <person name="Lai M.-C."/>
        </authorList>
    </citation>
    <scope>NUCLEOTIDE SEQUENCE</scope>
    <source>
        <strain evidence="1">DSM 3599</strain>
    </source>
</reference>
<dbReference type="Gene3D" id="2.20.70.10">
    <property type="match status" value="1"/>
</dbReference>
<evidence type="ECO:0000313" key="1">
    <source>
        <dbReference type="EMBL" id="UUX92144.1"/>
    </source>
</evidence>
<dbReference type="Proteomes" id="UP001060368">
    <property type="component" value="Chromosome"/>
</dbReference>
<keyword evidence="1" id="KW-0378">Hydrolase</keyword>
<keyword evidence="1" id="KW-0547">Nucleotide-binding</keyword>
<accession>A0A9E7TJT5</accession>
<dbReference type="AlphaFoldDB" id="A0A9E7TJT5"/>
<dbReference type="GO" id="GO:0004386">
    <property type="term" value="F:helicase activity"/>
    <property type="evidence" value="ECO:0007669"/>
    <property type="project" value="UniProtKB-KW"/>
</dbReference>
<keyword evidence="2" id="KW-1185">Reference proteome</keyword>
<organism evidence="1 2">
    <name type="scientific">Methanoplanus endosymbiosus</name>
    <dbReference type="NCBI Taxonomy" id="33865"/>
    <lineage>
        <taxon>Archaea</taxon>
        <taxon>Methanobacteriati</taxon>
        <taxon>Methanobacteriota</taxon>
        <taxon>Stenosarchaea group</taxon>
        <taxon>Methanomicrobia</taxon>
        <taxon>Methanomicrobiales</taxon>
        <taxon>Methanomicrobiaceae</taxon>
        <taxon>Methanoplanus</taxon>
    </lineage>
</organism>
<keyword evidence="1" id="KW-0067">ATP-binding</keyword>
<keyword evidence="1" id="KW-0347">Helicase</keyword>
<dbReference type="KEGG" id="mend:L6E24_12405"/>
<evidence type="ECO:0000313" key="2">
    <source>
        <dbReference type="Proteomes" id="UP001060368"/>
    </source>
</evidence>
<sequence length="50" mass="5604">MPKHKCGFDEKIRCKKCGRNLEDNGKGGLYCPYCGRTVTIICPGCGRPWL</sequence>
<dbReference type="EMBL" id="CP096115">
    <property type="protein sequence ID" value="UUX92144.1"/>
    <property type="molecule type" value="Genomic_DNA"/>
</dbReference>
<protein>
    <submittedName>
        <fullName evidence="1">DNA helicase PriA</fullName>
    </submittedName>
</protein>
<gene>
    <name evidence="1" type="ORF">L6E24_12405</name>
</gene>
<dbReference type="RefSeq" id="WP_257742295.1">
    <property type="nucleotide sequence ID" value="NZ_CP096115.1"/>
</dbReference>
<dbReference type="GeneID" id="74308517"/>